<keyword evidence="1" id="KW-0472">Membrane</keyword>
<dbReference type="STRING" id="364199.SAMN04489858_102212"/>
<feature type="chain" id="PRO_5011446387" evidence="2">
    <location>
        <begin position="18"/>
        <end position="235"/>
    </location>
</feature>
<feature type="signal peptide" evidence="2">
    <location>
        <begin position="1"/>
        <end position="17"/>
    </location>
</feature>
<keyword evidence="1" id="KW-1133">Transmembrane helix</keyword>
<evidence type="ECO:0000313" key="4">
    <source>
        <dbReference type="Proteomes" id="UP000199180"/>
    </source>
</evidence>
<feature type="transmembrane region" description="Helical" evidence="1">
    <location>
        <begin position="46"/>
        <end position="69"/>
    </location>
</feature>
<keyword evidence="4" id="KW-1185">Reference proteome</keyword>
<feature type="transmembrane region" description="Helical" evidence="1">
    <location>
        <begin position="188"/>
        <end position="205"/>
    </location>
</feature>
<keyword evidence="1" id="KW-0812">Transmembrane</keyword>
<protein>
    <submittedName>
        <fullName evidence="3">TspO/MBR family protein</fullName>
    </submittedName>
</protein>
<feature type="transmembrane region" description="Helical" evidence="1">
    <location>
        <begin position="135"/>
        <end position="159"/>
    </location>
</feature>
<dbReference type="InterPro" id="IPR038330">
    <property type="entry name" value="TspO/MBR-related_sf"/>
</dbReference>
<feature type="transmembrane region" description="Helical" evidence="1">
    <location>
        <begin position="81"/>
        <end position="97"/>
    </location>
</feature>
<evidence type="ECO:0000256" key="1">
    <source>
        <dbReference type="SAM" id="Phobius"/>
    </source>
</evidence>
<dbReference type="Gene3D" id="1.20.1260.100">
    <property type="entry name" value="TspO/MBR protein"/>
    <property type="match status" value="1"/>
</dbReference>
<reference evidence="3 4" key="1">
    <citation type="submission" date="2016-10" db="EMBL/GenBank/DDBJ databases">
        <authorList>
            <person name="de Groot N.N."/>
        </authorList>
    </citation>
    <scope>NUCLEOTIDE SEQUENCE [LARGE SCALE GENOMIC DNA]</scope>
    <source>
        <strain evidence="3 4">DSM 17862</strain>
    </source>
</reference>
<gene>
    <name evidence="3" type="ORF">SAMN04489858_102212</name>
</gene>
<dbReference type="EMBL" id="FOHO01000002">
    <property type="protein sequence ID" value="SES92635.1"/>
    <property type="molecule type" value="Genomic_DNA"/>
</dbReference>
<dbReference type="AlphaFoldDB" id="A0A1I0AH92"/>
<dbReference type="Proteomes" id="UP000199180">
    <property type="component" value="Unassembled WGS sequence"/>
</dbReference>
<evidence type="ECO:0000256" key="2">
    <source>
        <dbReference type="SAM" id="SignalP"/>
    </source>
</evidence>
<feature type="transmembrane region" description="Helical" evidence="1">
    <location>
        <begin position="165"/>
        <end position="183"/>
    </location>
</feature>
<accession>A0A1I0AH92</accession>
<name>A0A1I0AH92_9RHOB</name>
<keyword evidence="2" id="KW-0732">Signal</keyword>
<evidence type="ECO:0000313" key="3">
    <source>
        <dbReference type="EMBL" id="SES92635.1"/>
    </source>
</evidence>
<sequence>MNRLLALLVLIAALAFAASPMIFDNFAGYPPDLFPVPQQDPPIQPAGWAFAIWGLIYAWLIAGAGYGLWRAADDDDWRRGRLPLLISLGIGFFWLPTALRAPVLATLMILAMLGFAVAAFLLAGRRDAVWQVRPAALYAGWLTAASGASLGIVLGGFGLLGETPAAILCLTGVTALALAVQAARPAEIAYPAGVIWALIGIMVANAGAGNWLVLAVAAVGAGLLVLQTLRARSHA</sequence>
<organism evidence="3 4">
    <name type="scientific">Paracoccus homiensis</name>
    <dbReference type="NCBI Taxonomy" id="364199"/>
    <lineage>
        <taxon>Bacteria</taxon>
        <taxon>Pseudomonadati</taxon>
        <taxon>Pseudomonadota</taxon>
        <taxon>Alphaproteobacteria</taxon>
        <taxon>Rhodobacterales</taxon>
        <taxon>Paracoccaceae</taxon>
        <taxon>Paracoccus</taxon>
    </lineage>
</organism>
<dbReference type="RefSeq" id="WP_090732495.1">
    <property type="nucleotide sequence ID" value="NZ_FOHO01000002.1"/>
</dbReference>
<dbReference type="OrthoDB" id="5189031at2"/>
<proteinExistence type="predicted"/>
<feature type="transmembrane region" description="Helical" evidence="1">
    <location>
        <begin position="103"/>
        <end position="123"/>
    </location>
</feature>